<reference evidence="1 2" key="1">
    <citation type="submission" date="2018-03" db="EMBL/GenBank/DDBJ databases">
        <title>A gene transfer event suggests a long-term partnership between eustigmatophyte algae and a novel lineage of endosymbiotic bacteria.</title>
        <authorList>
            <person name="Yurchenko T."/>
            <person name="Sevcikova T."/>
            <person name="Pribyl P."/>
            <person name="El Karkouri K."/>
            <person name="Klimes V."/>
            <person name="Amaral R."/>
            <person name="Zbrankova V."/>
            <person name="Kim E."/>
            <person name="Raoult D."/>
            <person name="Santos L.M.A."/>
            <person name="Elias M."/>
        </authorList>
    </citation>
    <scope>NUCLEOTIDE SEQUENCE [LARGE SCALE GENOMIC DNA]</scope>
    <source>
        <strain evidence="1">CCALA 838</strain>
    </source>
</reference>
<proteinExistence type="predicted"/>
<gene>
    <name evidence="1" type="ORF">phytr_3510</name>
</gene>
<dbReference type="EMBL" id="CP027845">
    <property type="protein sequence ID" value="AVP87303.1"/>
    <property type="molecule type" value="Genomic_DNA"/>
</dbReference>
<dbReference type="Proteomes" id="UP000241762">
    <property type="component" value="Chromosome"/>
</dbReference>
<evidence type="ECO:0000313" key="1">
    <source>
        <dbReference type="EMBL" id="AVP87303.1"/>
    </source>
</evidence>
<evidence type="ECO:0000313" key="2">
    <source>
        <dbReference type="Proteomes" id="UP000241762"/>
    </source>
</evidence>
<protein>
    <submittedName>
        <fullName evidence="1">Uncharacterized protein</fullName>
    </submittedName>
</protein>
<sequence>MNMLAAKGRYYRKLHDKVLKIDILSSTPILNAKLLKQQDEKLYLRQIEEIKDYLSSQINKGDGVAWALYYVAHEEKLKQIPELSDRNRIKDFLETHTDRPNSDDIKYFSPQAIYYAEVLGLEKGIEEHKGFP</sequence>
<keyword evidence="2" id="KW-1185">Reference proteome</keyword>
<accession>A0A2P1P7Q8</accession>
<name>A0A2P1P7Q8_9RICK</name>
<organism evidence="1 2">
    <name type="scientific">Candidatus Phycorickettsia trachydisci</name>
    <dbReference type="NCBI Taxonomy" id="2115978"/>
    <lineage>
        <taxon>Bacteria</taxon>
        <taxon>Pseudomonadati</taxon>
        <taxon>Pseudomonadota</taxon>
        <taxon>Alphaproteobacteria</taxon>
        <taxon>Rickettsiales</taxon>
        <taxon>Rickettsiaceae</taxon>
        <taxon>Candidatus Phycorickettsia</taxon>
    </lineage>
</organism>
<dbReference type="KEGG" id="ptc:phytr_3510"/>
<dbReference type="AlphaFoldDB" id="A0A2P1P7Q8"/>